<dbReference type="InterPro" id="IPR033417">
    <property type="entry name" value="CHASE8"/>
</dbReference>
<sequence length="892" mass="99686">MLTASTVLAISYAFFIVNFWISSREQLVSSLHTLTKAVSINATAALVFHDEQTATELLNTLSADMDIEYAVLRNANGDVFAEYRRMNSSSVVETDYQQHITELLKVEATTDDWQYKFYADHLAVEQSIKEKDRFIGSLGIRVSLSSYKHMLNNWMFFGLLGLLVVLYFGYFISSRLQNVIIKPIEKLIHAMHAVSEISDYSRRVENTSTDEFGVMVDGFNTMIGQIQERDEALKLARDTAEEASLAKSRFLATMSHEIRTPMNGVLGMTELLLNSSLSPDQKRQADTIQRSGTALLNIINDILDYSKIEANQLKLESIRFDLYEQIEEVLQLLSETVNGKKLTVSHDFDPDFNGKMLGDPIRIRQILLNLVGNALKFTQAGYVSVNVAVVFSGKNPYVRIEVHDSGPGISEDAREKIFESFSQADSSTTRKYGGTGLGLAISKQLVGLMRGNIGVDSELDTGSVFWFELPLDRQSFKCVVQGKTLLQGIRALIYGQHNVEMDFLHDLLTDWGVVIERAAVQSEVEEKIQAAVEKNNAFNLVLLDTLGNETEAARFIHALNYRYGQFATKFMVLASKTSPLMGLPGYVGIIREDQGAIKPSVFLAALCDLLLPEGHVSNSTVPLIGQTDKALAELQGHILLVEDNAVNQQVATGLLKMMGCSFDTATNGAEAIDKWRNHPYDLILMDIEMPIMDGITAASCIREEEVLEHLPYTPIVAVTANAMDGDSELYLSRGMDDYLSKPYSRQSLHKMLTHWLKEQAPLKFSDMDVIQKVSIDSELCDLNMQQVDSFNDLQDDDGQPLLGSLIATYIENSNQIIIELNEALRQKDFEEIRRLSHALKSSSGTLGLDKVHALSREIEEGCRMSHTDNLQAQYQLLVQANQTSQQKLVDLM</sequence>
<dbReference type="Pfam" id="PF01627">
    <property type="entry name" value="Hpt"/>
    <property type="match status" value="1"/>
</dbReference>
<keyword evidence="12" id="KW-0902">Two-component regulatory system</keyword>
<dbReference type="SUPFAM" id="SSF158472">
    <property type="entry name" value="HAMP domain-like"/>
    <property type="match status" value="1"/>
</dbReference>
<dbReference type="InterPro" id="IPR036641">
    <property type="entry name" value="HPT_dom_sf"/>
</dbReference>
<dbReference type="Proteomes" id="UP000198623">
    <property type="component" value="Unassembled WGS sequence"/>
</dbReference>
<dbReference type="PANTHER" id="PTHR45339:SF1">
    <property type="entry name" value="HYBRID SIGNAL TRANSDUCTION HISTIDINE KINASE J"/>
    <property type="match status" value="1"/>
</dbReference>
<dbReference type="CDD" id="cd16922">
    <property type="entry name" value="HATPase_EvgS-ArcB-TorS-like"/>
    <property type="match status" value="1"/>
</dbReference>
<dbReference type="STRING" id="1045558.SAMN05216175_11074"/>
<evidence type="ECO:0000256" key="9">
    <source>
        <dbReference type="ARBA" id="ARBA00022777"/>
    </source>
</evidence>
<evidence type="ECO:0000256" key="1">
    <source>
        <dbReference type="ARBA" id="ARBA00000085"/>
    </source>
</evidence>
<dbReference type="EMBL" id="FOOU01000010">
    <property type="protein sequence ID" value="SFG64692.1"/>
    <property type="molecule type" value="Genomic_DNA"/>
</dbReference>
<evidence type="ECO:0000256" key="12">
    <source>
        <dbReference type="ARBA" id="ARBA00023012"/>
    </source>
</evidence>
<feature type="modified residue" description="4-aspartylphosphate" evidence="15">
    <location>
        <position position="686"/>
    </location>
</feature>
<proteinExistence type="predicted"/>
<keyword evidence="7 16" id="KW-0812">Transmembrane</keyword>
<dbReference type="Pfam" id="PF00512">
    <property type="entry name" value="HisKA"/>
    <property type="match status" value="1"/>
</dbReference>
<dbReference type="Pfam" id="PF02518">
    <property type="entry name" value="HATPase_c"/>
    <property type="match status" value="1"/>
</dbReference>
<dbReference type="CDD" id="cd17546">
    <property type="entry name" value="REC_hyHK_CKI1_RcsC-like"/>
    <property type="match status" value="1"/>
</dbReference>
<dbReference type="SMART" id="SM00387">
    <property type="entry name" value="HATPase_c"/>
    <property type="match status" value="1"/>
</dbReference>
<dbReference type="GO" id="GO:0000155">
    <property type="term" value="F:phosphorelay sensor kinase activity"/>
    <property type="evidence" value="ECO:0007669"/>
    <property type="project" value="InterPro"/>
</dbReference>
<dbReference type="Pfam" id="PF17152">
    <property type="entry name" value="CHASE8"/>
    <property type="match status" value="1"/>
</dbReference>
<dbReference type="PANTHER" id="PTHR45339">
    <property type="entry name" value="HYBRID SIGNAL TRANSDUCTION HISTIDINE KINASE J"/>
    <property type="match status" value="1"/>
</dbReference>
<organism evidence="21 22">
    <name type="scientific">Neptunomonas qingdaonensis</name>
    <dbReference type="NCBI Taxonomy" id="1045558"/>
    <lineage>
        <taxon>Bacteria</taxon>
        <taxon>Pseudomonadati</taxon>
        <taxon>Pseudomonadota</taxon>
        <taxon>Gammaproteobacteria</taxon>
        <taxon>Oceanospirillales</taxon>
        <taxon>Oceanospirillaceae</taxon>
        <taxon>Neptunomonas</taxon>
    </lineage>
</organism>
<evidence type="ECO:0000259" key="19">
    <source>
        <dbReference type="PROSITE" id="PS50885"/>
    </source>
</evidence>
<dbReference type="Gene3D" id="3.30.565.10">
    <property type="entry name" value="Histidine kinase-like ATPase, C-terminal domain"/>
    <property type="match status" value="1"/>
</dbReference>
<evidence type="ECO:0000256" key="14">
    <source>
        <dbReference type="PROSITE-ProRule" id="PRU00110"/>
    </source>
</evidence>
<dbReference type="InterPro" id="IPR003660">
    <property type="entry name" value="HAMP_dom"/>
</dbReference>
<dbReference type="SUPFAM" id="SSF52172">
    <property type="entry name" value="CheY-like"/>
    <property type="match status" value="1"/>
</dbReference>
<keyword evidence="10" id="KW-0067">ATP-binding</keyword>
<dbReference type="SMART" id="SM00388">
    <property type="entry name" value="HisKA"/>
    <property type="match status" value="1"/>
</dbReference>
<dbReference type="Gene3D" id="1.20.120.160">
    <property type="entry name" value="HPT domain"/>
    <property type="match status" value="1"/>
</dbReference>
<keyword evidence="22" id="KW-1185">Reference proteome</keyword>
<dbReference type="PROSITE" id="PS50885">
    <property type="entry name" value="HAMP"/>
    <property type="match status" value="1"/>
</dbReference>
<evidence type="ECO:0000259" key="18">
    <source>
        <dbReference type="PROSITE" id="PS50110"/>
    </source>
</evidence>
<dbReference type="FunFam" id="1.10.287.130:FF:000004">
    <property type="entry name" value="Ethylene receptor 1"/>
    <property type="match status" value="1"/>
</dbReference>
<evidence type="ECO:0000256" key="8">
    <source>
        <dbReference type="ARBA" id="ARBA00022741"/>
    </source>
</evidence>
<evidence type="ECO:0000256" key="16">
    <source>
        <dbReference type="SAM" id="Phobius"/>
    </source>
</evidence>
<keyword evidence="13 16" id="KW-0472">Membrane</keyword>
<dbReference type="InterPro" id="IPR036097">
    <property type="entry name" value="HisK_dim/P_sf"/>
</dbReference>
<dbReference type="Pfam" id="PF00672">
    <property type="entry name" value="HAMP"/>
    <property type="match status" value="1"/>
</dbReference>
<feature type="domain" description="Histidine kinase" evidence="17">
    <location>
        <begin position="253"/>
        <end position="473"/>
    </location>
</feature>
<feature type="modified residue" description="Phosphohistidine" evidence="14">
    <location>
        <position position="837"/>
    </location>
</feature>
<dbReference type="InterPro" id="IPR003661">
    <property type="entry name" value="HisK_dim/P_dom"/>
</dbReference>
<dbReference type="Gene3D" id="1.10.287.130">
    <property type="match status" value="1"/>
</dbReference>
<feature type="transmembrane region" description="Helical" evidence="16">
    <location>
        <begin position="151"/>
        <end position="172"/>
    </location>
</feature>
<dbReference type="FunFam" id="3.30.565.10:FF:000010">
    <property type="entry name" value="Sensor histidine kinase RcsC"/>
    <property type="match status" value="1"/>
</dbReference>
<name>A0A1I2TIC7_9GAMM</name>
<dbReference type="PROSITE" id="PS50894">
    <property type="entry name" value="HPT"/>
    <property type="match status" value="1"/>
</dbReference>
<keyword evidence="8" id="KW-0547">Nucleotide-binding</keyword>
<evidence type="ECO:0000256" key="13">
    <source>
        <dbReference type="ARBA" id="ARBA00023136"/>
    </source>
</evidence>
<dbReference type="SMART" id="SM00448">
    <property type="entry name" value="REC"/>
    <property type="match status" value="1"/>
</dbReference>
<dbReference type="InterPro" id="IPR008207">
    <property type="entry name" value="Sig_transdc_His_kin_Hpt_dom"/>
</dbReference>
<dbReference type="Gene3D" id="6.10.340.10">
    <property type="match status" value="1"/>
</dbReference>
<dbReference type="SUPFAM" id="SSF47226">
    <property type="entry name" value="Histidine-containing phosphotransfer domain, HPT domain"/>
    <property type="match status" value="1"/>
</dbReference>
<evidence type="ECO:0000259" key="17">
    <source>
        <dbReference type="PROSITE" id="PS50109"/>
    </source>
</evidence>
<comment type="catalytic activity">
    <reaction evidence="1">
        <text>ATP + protein L-histidine = ADP + protein N-phospho-L-histidine.</text>
        <dbReference type="EC" id="2.7.13.3"/>
    </reaction>
</comment>
<comment type="subcellular location">
    <subcellularLocation>
        <location evidence="2">Cell membrane</location>
        <topology evidence="2">Multi-pass membrane protein</topology>
    </subcellularLocation>
</comment>
<dbReference type="Gene3D" id="3.40.50.2300">
    <property type="match status" value="1"/>
</dbReference>
<gene>
    <name evidence="21" type="ORF">SAMN05216175_11074</name>
</gene>
<feature type="domain" description="Response regulatory" evidence="18">
    <location>
        <begin position="637"/>
        <end position="756"/>
    </location>
</feature>
<dbReference type="InterPro" id="IPR036890">
    <property type="entry name" value="HATPase_C_sf"/>
</dbReference>
<dbReference type="PROSITE" id="PS50110">
    <property type="entry name" value="RESPONSE_REGULATORY"/>
    <property type="match status" value="1"/>
</dbReference>
<dbReference type="CDD" id="cd06225">
    <property type="entry name" value="HAMP"/>
    <property type="match status" value="1"/>
</dbReference>
<evidence type="ECO:0000256" key="6">
    <source>
        <dbReference type="ARBA" id="ARBA00022679"/>
    </source>
</evidence>
<dbReference type="GO" id="GO:0005886">
    <property type="term" value="C:plasma membrane"/>
    <property type="evidence" value="ECO:0007669"/>
    <property type="project" value="UniProtKB-SubCell"/>
</dbReference>
<keyword evidence="11 16" id="KW-1133">Transmembrane helix</keyword>
<dbReference type="EC" id="2.7.13.3" evidence="3"/>
<dbReference type="InterPro" id="IPR011006">
    <property type="entry name" value="CheY-like_superfamily"/>
</dbReference>
<evidence type="ECO:0000256" key="3">
    <source>
        <dbReference type="ARBA" id="ARBA00012438"/>
    </source>
</evidence>
<keyword evidence="6" id="KW-0808">Transferase</keyword>
<evidence type="ECO:0000256" key="15">
    <source>
        <dbReference type="PROSITE-ProRule" id="PRU00169"/>
    </source>
</evidence>
<dbReference type="InterPro" id="IPR004358">
    <property type="entry name" value="Sig_transdc_His_kin-like_C"/>
</dbReference>
<evidence type="ECO:0000256" key="7">
    <source>
        <dbReference type="ARBA" id="ARBA00022692"/>
    </source>
</evidence>
<dbReference type="PROSITE" id="PS50109">
    <property type="entry name" value="HIS_KIN"/>
    <property type="match status" value="1"/>
</dbReference>
<evidence type="ECO:0000256" key="10">
    <source>
        <dbReference type="ARBA" id="ARBA00022840"/>
    </source>
</evidence>
<keyword evidence="4" id="KW-1003">Cell membrane</keyword>
<protein>
    <recommendedName>
        <fullName evidence="3">histidine kinase</fullName>
        <ecNumber evidence="3">2.7.13.3</ecNumber>
    </recommendedName>
</protein>
<evidence type="ECO:0000256" key="2">
    <source>
        <dbReference type="ARBA" id="ARBA00004651"/>
    </source>
</evidence>
<reference evidence="22" key="1">
    <citation type="submission" date="2016-10" db="EMBL/GenBank/DDBJ databases">
        <authorList>
            <person name="Varghese N."/>
            <person name="Submissions S."/>
        </authorList>
    </citation>
    <scope>NUCLEOTIDE SEQUENCE [LARGE SCALE GENOMIC DNA]</scope>
    <source>
        <strain evidence="22">CGMCC 1.10971</strain>
    </source>
</reference>
<dbReference type="PRINTS" id="PR00344">
    <property type="entry name" value="BCTRLSENSOR"/>
</dbReference>
<dbReference type="GO" id="GO:0005524">
    <property type="term" value="F:ATP binding"/>
    <property type="evidence" value="ECO:0007669"/>
    <property type="project" value="UniProtKB-KW"/>
</dbReference>
<dbReference type="SMART" id="SM00304">
    <property type="entry name" value="HAMP"/>
    <property type="match status" value="1"/>
</dbReference>
<dbReference type="Pfam" id="PF00072">
    <property type="entry name" value="Response_reg"/>
    <property type="match status" value="1"/>
</dbReference>
<dbReference type="InterPro" id="IPR005467">
    <property type="entry name" value="His_kinase_dom"/>
</dbReference>
<keyword evidence="9 21" id="KW-0418">Kinase</keyword>
<evidence type="ECO:0000256" key="4">
    <source>
        <dbReference type="ARBA" id="ARBA00022475"/>
    </source>
</evidence>
<evidence type="ECO:0000313" key="22">
    <source>
        <dbReference type="Proteomes" id="UP000198623"/>
    </source>
</evidence>
<dbReference type="SUPFAM" id="SSF55874">
    <property type="entry name" value="ATPase domain of HSP90 chaperone/DNA topoisomerase II/histidine kinase"/>
    <property type="match status" value="1"/>
</dbReference>
<feature type="transmembrane region" description="Helical" evidence="16">
    <location>
        <begin position="6"/>
        <end position="22"/>
    </location>
</feature>
<dbReference type="SUPFAM" id="SSF47384">
    <property type="entry name" value="Homodimeric domain of signal transducing histidine kinase"/>
    <property type="match status" value="1"/>
</dbReference>
<feature type="domain" description="HPt" evidence="20">
    <location>
        <begin position="798"/>
        <end position="892"/>
    </location>
</feature>
<evidence type="ECO:0000313" key="21">
    <source>
        <dbReference type="EMBL" id="SFG64692.1"/>
    </source>
</evidence>
<dbReference type="InterPro" id="IPR001789">
    <property type="entry name" value="Sig_transdc_resp-reg_receiver"/>
</dbReference>
<evidence type="ECO:0000256" key="11">
    <source>
        <dbReference type="ARBA" id="ARBA00022989"/>
    </source>
</evidence>
<dbReference type="AlphaFoldDB" id="A0A1I2TIC7"/>
<accession>A0A1I2TIC7</accession>
<evidence type="ECO:0000259" key="20">
    <source>
        <dbReference type="PROSITE" id="PS50894"/>
    </source>
</evidence>
<evidence type="ECO:0000256" key="5">
    <source>
        <dbReference type="ARBA" id="ARBA00022553"/>
    </source>
</evidence>
<keyword evidence="5 15" id="KW-0597">Phosphoprotein</keyword>
<dbReference type="InterPro" id="IPR003594">
    <property type="entry name" value="HATPase_dom"/>
</dbReference>
<dbReference type="CDD" id="cd00082">
    <property type="entry name" value="HisKA"/>
    <property type="match status" value="1"/>
</dbReference>
<feature type="domain" description="HAMP" evidence="19">
    <location>
        <begin position="178"/>
        <end position="231"/>
    </location>
</feature>